<dbReference type="Pfam" id="PF00069">
    <property type="entry name" value="Pkinase"/>
    <property type="match status" value="1"/>
</dbReference>
<dbReference type="PROSITE" id="PS00108">
    <property type="entry name" value="PROTEIN_KINASE_ST"/>
    <property type="match status" value="1"/>
</dbReference>
<name>A0ABR2JT17_9EUKA</name>
<sequence length="524" mass="59571">MYGVLHRIHNYLIGEVVAKGHFASVRVCYSNKSRKPLCAKLMSKKTLSKTKDLLKIIFNERFLAPILIHPNILEIAEVFDTQQTIFQISKFYENGSLLDTIQNGIEIRNELDGTKKTISLSFENKLKITCDILSALYYLHSHCICHRDIKLENILITDNLRAKLCDFGLATISFDGNVSGRCGSFHYVSPECLDILKNEASTGCSKNHTYNGFASDIWSLGVLLYALFSNKLPYPDLDVNQSFEEDPDFSILPPELRPVIISLLNKDPTQRPDIYSICELEVFKPYLKLVNGHYNYCSEDNIIESKGFLEMLKTPISPCLIESFIQARISQMLNISFSDCEKKLCEKEPCIEKLFYFLLSERLEKFSGFTTPCSTNYLSNSLVQTTSLDHSISSFNQNYNSRRVSNFNSLQVSSSCPSELLNDVSVKTYKASSKEVMQYVHKFVTAKNGCITEPISPNREIVLNGPKKDLVLSFECLDIDHEGDDTFANKRRDTYDSCGCDLLLTKSEFTNELFEKLSQVFKEA</sequence>
<evidence type="ECO:0000259" key="3">
    <source>
        <dbReference type="PROSITE" id="PS50011"/>
    </source>
</evidence>
<dbReference type="Proteomes" id="UP001470230">
    <property type="component" value="Unassembled WGS sequence"/>
</dbReference>
<keyword evidence="2" id="KW-0067">ATP-binding</keyword>
<keyword evidence="1" id="KW-0547">Nucleotide-binding</keyword>
<proteinExistence type="predicted"/>
<dbReference type="InterPro" id="IPR000719">
    <property type="entry name" value="Prot_kinase_dom"/>
</dbReference>
<feature type="domain" description="Protein kinase" evidence="3">
    <location>
        <begin position="11"/>
        <end position="287"/>
    </location>
</feature>
<dbReference type="SUPFAM" id="SSF56112">
    <property type="entry name" value="Protein kinase-like (PK-like)"/>
    <property type="match status" value="1"/>
</dbReference>
<dbReference type="EMBL" id="JAPFFF010000009">
    <property type="protein sequence ID" value="KAK8881773.1"/>
    <property type="molecule type" value="Genomic_DNA"/>
</dbReference>
<gene>
    <name evidence="4" type="ORF">M9Y10_044409</name>
</gene>
<protein>
    <recommendedName>
        <fullName evidence="3">Protein kinase domain-containing protein</fullName>
    </recommendedName>
</protein>
<organism evidence="4 5">
    <name type="scientific">Tritrichomonas musculus</name>
    <dbReference type="NCBI Taxonomy" id="1915356"/>
    <lineage>
        <taxon>Eukaryota</taxon>
        <taxon>Metamonada</taxon>
        <taxon>Parabasalia</taxon>
        <taxon>Tritrichomonadida</taxon>
        <taxon>Tritrichomonadidae</taxon>
        <taxon>Tritrichomonas</taxon>
    </lineage>
</organism>
<dbReference type="Gene3D" id="1.10.510.10">
    <property type="entry name" value="Transferase(Phosphotransferase) domain 1"/>
    <property type="match status" value="1"/>
</dbReference>
<dbReference type="InterPro" id="IPR008271">
    <property type="entry name" value="Ser/Thr_kinase_AS"/>
</dbReference>
<dbReference type="InterPro" id="IPR011009">
    <property type="entry name" value="Kinase-like_dom_sf"/>
</dbReference>
<dbReference type="SMART" id="SM00220">
    <property type="entry name" value="S_TKc"/>
    <property type="match status" value="1"/>
</dbReference>
<keyword evidence="5" id="KW-1185">Reference proteome</keyword>
<dbReference type="PANTHER" id="PTHR24346">
    <property type="entry name" value="MAP/MICROTUBULE AFFINITY-REGULATING KINASE"/>
    <property type="match status" value="1"/>
</dbReference>
<comment type="caution">
    <text evidence="4">The sequence shown here is derived from an EMBL/GenBank/DDBJ whole genome shotgun (WGS) entry which is preliminary data.</text>
</comment>
<evidence type="ECO:0000313" key="5">
    <source>
        <dbReference type="Proteomes" id="UP001470230"/>
    </source>
</evidence>
<dbReference type="PROSITE" id="PS50011">
    <property type="entry name" value="PROTEIN_KINASE_DOM"/>
    <property type="match status" value="1"/>
</dbReference>
<accession>A0ABR2JT17</accession>
<dbReference type="PANTHER" id="PTHR24346:SF75">
    <property type="entry name" value="AURORA KINASE"/>
    <property type="match status" value="1"/>
</dbReference>
<evidence type="ECO:0000256" key="1">
    <source>
        <dbReference type="ARBA" id="ARBA00022741"/>
    </source>
</evidence>
<evidence type="ECO:0000313" key="4">
    <source>
        <dbReference type="EMBL" id="KAK8881773.1"/>
    </source>
</evidence>
<reference evidence="4 5" key="1">
    <citation type="submission" date="2024-04" db="EMBL/GenBank/DDBJ databases">
        <title>Tritrichomonas musculus Genome.</title>
        <authorList>
            <person name="Alves-Ferreira E."/>
            <person name="Grigg M."/>
            <person name="Lorenzi H."/>
            <person name="Galac M."/>
        </authorList>
    </citation>
    <scope>NUCLEOTIDE SEQUENCE [LARGE SCALE GENOMIC DNA]</scope>
    <source>
        <strain evidence="4 5">EAF2021</strain>
    </source>
</reference>
<evidence type="ECO:0000256" key="2">
    <source>
        <dbReference type="ARBA" id="ARBA00022840"/>
    </source>
</evidence>